<organism evidence="2 3">
    <name type="scientific">Hymenoscyphus fraxineus</name>
    <dbReference type="NCBI Taxonomy" id="746836"/>
    <lineage>
        <taxon>Eukaryota</taxon>
        <taxon>Fungi</taxon>
        <taxon>Dikarya</taxon>
        <taxon>Ascomycota</taxon>
        <taxon>Pezizomycotina</taxon>
        <taxon>Leotiomycetes</taxon>
        <taxon>Helotiales</taxon>
        <taxon>Helotiaceae</taxon>
        <taxon>Hymenoscyphus</taxon>
    </lineage>
</organism>
<keyword evidence="1" id="KW-0732">Signal</keyword>
<proteinExistence type="predicted"/>
<sequence length="460" mass="50280">MHSLSYLVVAVASVFAIRLADAKAVFAHYMLGSIDQDHAEKDIDDAIAMGFDAFSLNIGFPQAPFVFTSLVRLFDHADTLKSNGGNFRLFISMDLYAAGQQKHADGTPVNAFDYGDTFRDFITRPSYYLGPNGKPFVTTFSDGGMDGPSFSGWRQTLSSTGVFNTSHPAWWDYWGPVIDGVTAWESAWPIRGGFGGNYPGDTELDKQVIEGIDGNPGTLSHGKTYMMPMSTLQYKNAYNTNVYREGGLNLVQRMKETLAMPNGPDFIQVITWNDGPESHYIGNLWPEQNSDAEPALYASSTKGNHRGWQPLIHSFIVAFKHGAKDISQMTLPPGTTSAFTGAIWYKKVLSGANCPGATKPDDYEAAKDKITWAIIVDSSATFAVSDGVVPDVTLSAGMNFGEFDLKAGPPRVTLKRNGVVIATASGGPCAYNTCPDGIYNLNPEVSKFERLHNCEYWRVD</sequence>
<reference evidence="2" key="1">
    <citation type="submission" date="2021-07" db="EMBL/GenBank/DDBJ databases">
        <authorList>
            <person name="Durling M."/>
        </authorList>
    </citation>
    <scope>NUCLEOTIDE SEQUENCE</scope>
</reference>
<dbReference type="InterPro" id="IPR005197">
    <property type="entry name" value="Glyco_hydro_71"/>
</dbReference>
<evidence type="ECO:0000256" key="1">
    <source>
        <dbReference type="SAM" id="SignalP"/>
    </source>
</evidence>
<comment type="caution">
    <text evidence="2">The sequence shown here is derived from an EMBL/GenBank/DDBJ whole genome shotgun (WGS) entry which is preliminary data.</text>
</comment>
<name>A0A9N9KV19_9HELO</name>
<dbReference type="AlphaFoldDB" id="A0A9N9KV19"/>
<dbReference type="Proteomes" id="UP000696280">
    <property type="component" value="Unassembled WGS sequence"/>
</dbReference>
<dbReference type="EMBL" id="CAJVRL010000051">
    <property type="protein sequence ID" value="CAG8953626.1"/>
    <property type="molecule type" value="Genomic_DNA"/>
</dbReference>
<dbReference type="Pfam" id="PF03659">
    <property type="entry name" value="Glyco_hydro_71"/>
    <property type="match status" value="1"/>
</dbReference>
<dbReference type="Gene3D" id="3.20.20.80">
    <property type="entry name" value="Glycosidases"/>
    <property type="match status" value="1"/>
</dbReference>
<accession>A0A9N9KV19</accession>
<dbReference type="OrthoDB" id="3257981at2759"/>
<feature type="signal peptide" evidence="1">
    <location>
        <begin position="1"/>
        <end position="22"/>
    </location>
</feature>
<protein>
    <recommendedName>
        <fullName evidence="4">Glycoside hydrolase family 71 protein</fullName>
    </recommendedName>
</protein>
<evidence type="ECO:0000313" key="3">
    <source>
        <dbReference type="Proteomes" id="UP000696280"/>
    </source>
</evidence>
<gene>
    <name evidence="2" type="ORF">HYFRA_00010085</name>
</gene>
<evidence type="ECO:0000313" key="2">
    <source>
        <dbReference type="EMBL" id="CAG8953626.1"/>
    </source>
</evidence>
<feature type="chain" id="PRO_5040236918" description="Glycoside hydrolase family 71 protein" evidence="1">
    <location>
        <begin position="23"/>
        <end position="460"/>
    </location>
</feature>
<dbReference type="CDD" id="cd11577">
    <property type="entry name" value="GH71"/>
    <property type="match status" value="1"/>
</dbReference>
<keyword evidence="3" id="KW-1185">Reference proteome</keyword>
<dbReference type="GO" id="GO:0051118">
    <property type="term" value="F:glucan endo-1,3-alpha-glucosidase activity"/>
    <property type="evidence" value="ECO:0007669"/>
    <property type="project" value="InterPro"/>
</dbReference>
<evidence type="ECO:0008006" key="4">
    <source>
        <dbReference type="Google" id="ProtNLM"/>
    </source>
</evidence>